<dbReference type="AlphaFoldDB" id="A0A3S5C6J4"/>
<accession>A0A3S5C6J4</accession>
<reference evidence="2" key="1">
    <citation type="submission" date="2018-11" db="EMBL/GenBank/DDBJ databases">
        <authorList>
            <consortium name="Pathogen Informatics"/>
        </authorList>
    </citation>
    <scope>NUCLEOTIDE SEQUENCE</scope>
</reference>
<comment type="caution">
    <text evidence="2">The sequence shown here is derived from an EMBL/GenBank/DDBJ whole genome shotgun (WGS) entry which is preliminary data.</text>
</comment>
<dbReference type="Proteomes" id="UP000784294">
    <property type="component" value="Unassembled WGS sequence"/>
</dbReference>
<protein>
    <submittedName>
        <fullName evidence="2">Uncharacterized protein</fullName>
    </submittedName>
</protein>
<gene>
    <name evidence="2" type="ORF">PXEA_LOCUS32084</name>
</gene>
<keyword evidence="3" id="KW-1185">Reference proteome</keyword>
<evidence type="ECO:0000313" key="2">
    <source>
        <dbReference type="EMBL" id="VEL38644.1"/>
    </source>
</evidence>
<organism evidence="2 3">
    <name type="scientific">Protopolystoma xenopodis</name>
    <dbReference type="NCBI Taxonomy" id="117903"/>
    <lineage>
        <taxon>Eukaryota</taxon>
        <taxon>Metazoa</taxon>
        <taxon>Spiralia</taxon>
        <taxon>Lophotrochozoa</taxon>
        <taxon>Platyhelminthes</taxon>
        <taxon>Monogenea</taxon>
        <taxon>Polyopisthocotylea</taxon>
        <taxon>Polystomatidea</taxon>
        <taxon>Polystomatidae</taxon>
        <taxon>Protopolystoma</taxon>
    </lineage>
</organism>
<evidence type="ECO:0000313" key="3">
    <source>
        <dbReference type="Proteomes" id="UP000784294"/>
    </source>
</evidence>
<sequence length="127" mass="14040">MRAVITACGIRVNRPFDGVNTNREDGNSTETPGKRSHDVSQMGRWVVTQHSTKLRPALGLRTSPTETGLQTGRFAQNEASKGMIEFQLQLLNDGVRGGIRGLRFPVNLACSLTFLQIRPSDTVSRRM</sequence>
<feature type="region of interest" description="Disordered" evidence="1">
    <location>
        <begin position="16"/>
        <end position="38"/>
    </location>
</feature>
<proteinExistence type="predicted"/>
<feature type="compositionally biased region" description="Basic and acidic residues" evidence="1">
    <location>
        <begin position="22"/>
        <end position="38"/>
    </location>
</feature>
<dbReference type="EMBL" id="CAAALY010258529">
    <property type="protein sequence ID" value="VEL38644.1"/>
    <property type="molecule type" value="Genomic_DNA"/>
</dbReference>
<evidence type="ECO:0000256" key="1">
    <source>
        <dbReference type="SAM" id="MobiDB-lite"/>
    </source>
</evidence>
<name>A0A3S5C6J4_9PLAT</name>